<evidence type="ECO:0000313" key="8">
    <source>
        <dbReference type="Proteomes" id="UP000277094"/>
    </source>
</evidence>
<dbReference type="PANTHER" id="PTHR46696:SF4">
    <property type="entry name" value="BIOTIN BIOSYNTHESIS CYTOCHROME P450"/>
    <property type="match status" value="1"/>
</dbReference>
<dbReference type="FunFam" id="1.10.630.10:FF:000018">
    <property type="entry name" value="Cytochrome P450 monooxygenase"/>
    <property type="match status" value="1"/>
</dbReference>
<keyword evidence="4" id="KW-0560">Oxidoreductase</keyword>
<evidence type="ECO:0000256" key="3">
    <source>
        <dbReference type="ARBA" id="ARBA00022723"/>
    </source>
</evidence>
<dbReference type="Proteomes" id="UP000277094">
    <property type="component" value="Unassembled WGS sequence"/>
</dbReference>
<evidence type="ECO:0000256" key="5">
    <source>
        <dbReference type="ARBA" id="ARBA00023004"/>
    </source>
</evidence>
<accession>A0A3N0E0K0</accession>
<dbReference type="SUPFAM" id="SSF48264">
    <property type="entry name" value="Cytochrome P450"/>
    <property type="match status" value="1"/>
</dbReference>
<dbReference type="EMBL" id="RJSG01000001">
    <property type="protein sequence ID" value="RNL81378.1"/>
    <property type="molecule type" value="Genomic_DNA"/>
</dbReference>
<keyword evidence="3" id="KW-0479">Metal-binding</keyword>
<protein>
    <submittedName>
        <fullName evidence="7">Cytochrome P450</fullName>
    </submittedName>
</protein>
<keyword evidence="6" id="KW-0503">Monooxygenase</keyword>
<dbReference type="AlphaFoldDB" id="A0A3N0E0K0"/>
<keyword evidence="2" id="KW-0349">Heme</keyword>
<proteinExistence type="inferred from homology"/>
<dbReference type="GO" id="GO:0005506">
    <property type="term" value="F:iron ion binding"/>
    <property type="evidence" value="ECO:0007669"/>
    <property type="project" value="InterPro"/>
</dbReference>
<sequence>MVGSMTATLPQDFDFTDPDLNLDRIPHEEFAELRSAEPIRWVEQPASARAGMLESSGTGYWAITKHADVLAVSKNSKVFSSHVNGVIIRNPETSTVDSVEMSKVVIINQDAPDHTQLRSIISRGFTPRAIGALEEGLEEVARRIVSDAVAAGSGNFVDQVASQFPLEVIGDMLGIPAEDRQKIFDWTNQMTGAEDEDLAREDNDPAAAAAEVLMYSMVLAADRRENPRDDIVTKLVNADLDGRGLTDDEFGFFVIALAVAGNETTRNATTHGMKAFLENPDQWELWVKERPATMVDEVIRWATPVTSFQRTALEDIELGGVQIKAGQRVGLFYASANHDTEVFTDPGTFDITRENNPHLAFGGHGAHYCIGANLARTEIRMIFDALADMAPDIKATGDVKRLRSGWLNGIKVLPVSYT</sequence>
<dbReference type="GO" id="GO:0036199">
    <property type="term" value="F:cholest-4-en-3-one 26-monooxygenase activity"/>
    <property type="evidence" value="ECO:0007669"/>
    <property type="project" value="TreeGrafter"/>
</dbReference>
<dbReference type="GO" id="GO:0008395">
    <property type="term" value="F:steroid hydroxylase activity"/>
    <property type="evidence" value="ECO:0007669"/>
    <property type="project" value="TreeGrafter"/>
</dbReference>
<organism evidence="7 8">
    <name type="scientific">Nocardioides marmorisolisilvae</name>
    <dbReference type="NCBI Taxonomy" id="1542737"/>
    <lineage>
        <taxon>Bacteria</taxon>
        <taxon>Bacillati</taxon>
        <taxon>Actinomycetota</taxon>
        <taxon>Actinomycetes</taxon>
        <taxon>Propionibacteriales</taxon>
        <taxon>Nocardioidaceae</taxon>
        <taxon>Nocardioides</taxon>
    </lineage>
</organism>
<dbReference type="InterPro" id="IPR002397">
    <property type="entry name" value="Cyt_P450_B"/>
</dbReference>
<dbReference type="OrthoDB" id="502624at2"/>
<dbReference type="PANTHER" id="PTHR46696">
    <property type="entry name" value="P450, PUTATIVE (EUROFUNG)-RELATED"/>
    <property type="match status" value="1"/>
</dbReference>
<dbReference type="InterPro" id="IPR001128">
    <property type="entry name" value="Cyt_P450"/>
</dbReference>
<name>A0A3N0E0K0_9ACTN</name>
<gene>
    <name evidence="7" type="ORF">EFL95_03260</name>
</gene>
<keyword evidence="5" id="KW-0408">Iron</keyword>
<dbReference type="InterPro" id="IPR036396">
    <property type="entry name" value="Cyt_P450_sf"/>
</dbReference>
<evidence type="ECO:0000256" key="6">
    <source>
        <dbReference type="ARBA" id="ARBA00023033"/>
    </source>
</evidence>
<evidence type="ECO:0000256" key="4">
    <source>
        <dbReference type="ARBA" id="ARBA00023002"/>
    </source>
</evidence>
<comment type="similarity">
    <text evidence="1">Belongs to the cytochrome P450 family.</text>
</comment>
<keyword evidence="8" id="KW-1185">Reference proteome</keyword>
<dbReference type="Gene3D" id="1.10.630.10">
    <property type="entry name" value="Cytochrome P450"/>
    <property type="match status" value="1"/>
</dbReference>
<dbReference type="GO" id="GO:0020037">
    <property type="term" value="F:heme binding"/>
    <property type="evidence" value="ECO:0007669"/>
    <property type="project" value="InterPro"/>
</dbReference>
<evidence type="ECO:0000256" key="1">
    <source>
        <dbReference type="ARBA" id="ARBA00010617"/>
    </source>
</evidence>
<comment type="caution">
    <text evidence="7">The sequence shown here is derived from an EMBL/GenBank/DDBJ whole genome shotgun (WGS) entry which is preliminary data.</text>
</comment>
<dbReference type="CDD" id="cd11033">
    <property type="entry name" value="CYP142-like"/>
    <property type="match status" value="1"/>
</dbReference>
<evidence type="ECO:0000256" key="2">
    <source>
        <dbReference type="ARBA" id="ARBA00022617"/>
    </source>
</evidence>
<dbReference type="PRINTS" id="PR00359">
    <property type="entry name" value="BP450"/>
</dbReference>
<evidence type="ECO:0000313" key="7">
    <source>
        <dbReference type="EMBL" id="RNL81378.1"/>
    </source>
</evidence>
<dbReference type="GO" id="GO:0006707">
    <property type="term" value="P:cholesterol catabolic process"/>
    <property type="evidence" value="ECO:0007669"/>
    <property type="project" value="TreeGrafter"/>
</dbReference>
<dbReference type="Pfam" id="PF00067">
    <property type="entry name" value="p450"/>
    <property type="match status" value="1"/>
</dbReference>
<reference evidence="7 8" key="1">
    <citation type="submission" date="2018-11" db="EMBL/GenBank/DDBJ databases">
        <authorList>
            <person name="Li F."/>
        </authorList>
    </citation>
    <scope>NUCLEOTIDE SEQUENCE [LARGE SCALE GENOMIC DNA]</scope>
    <source>
        <strain evidence="7 8">KIS18-7</strain>
    </source>
</reference>